<proteinExistence type="evidence at transcript level"/>
<name>C4J1L2_MAIZE</name>
<accession>C4J1L2</accession>
<organism evidence="1">
    <name type="scientific">Zea mays</name>
    <name type="common">Maize</name>
    <dbReference type="NCBI Taxonomy" id="4577"/>
    <lineage>
        <taxon>Eukaryota</taxon>
        <taxon>Viridiplantae</taxon>
        <taxon>Streptophyta</taxon>
        <taxon>Embryophyta</taxon>
        <taxon>Tracheophyta</taxon>
        <taxon>Spermatophyta</taxon>
        <taxon>Magnoliopsida</taxon>
        <taxon>Liliopsida</taxon>
        <taxon>Poales</taxon>
        <taxon>Poaceae</taxon>
        <taxon>PACMAD clade</taxon>
        <taxon>Panicoideae</taxon>
        <taxon>Andropogonodae</taxon>
        <taxon>Andropogoneae</taxon>
        <taxon>Tripsacinae</taxon>
        <taxon>Zea</taxon>
    </lineage>
</organism>
<reference evidence="1" key="2">
    <citation type="submission" date="2012-06" db="EMBL/GenBank/DDBJ databases">
        <authorList>
            <person name="Yu Y."/>
            <person name="Currie J."/>
            <person name="Lomeli R."/>
            <person name="Angelova A."/>
            <person name="Collura K."/>
            <person name="Wissotski M."/>
            <person name="Campos D."/>
            <person name="Kudrna D."/>
            <person name="Golser W."/>
            <person name="Ashely E."/>
            <person name="Descour A."/>
            <person name="Fernandes J."/>
            <person name="Soderlund C."/>
            <person name="Walbot V."/>
        </authorList>
    </citation>
    <scope>NUCLEOTIDE SEQUENCE</scope>
    <source>
        <strain evidence="1">B73</strain>
    </source>
</reference>
<protein>
    <submittedName>
        <fullName evidence="1">Uncharacterized protein</fullName>
    </submittedName>
</protein>
<dbReference type="EMBL" id="BT084709">
    <property type="protein sequence ID" value="ACR35062.1"/>
    <property type="molecule type" value="mRNA"/>
</dbReference>
<dbReference type="AlphaFoldDB" id="C4J1L2"/>
<dbReference type="EMBL" id="BT086628">
    <property type="protein sequence ID" value="ACR36981.1"/>
    <property type="molecule type" value="mRNA"/>
</dbReference>
<sequence>MINMTNMAKFFIINVAVFTSRLLNKTSKLLEIKLQPRLYHMVHSHLISAVLDEANVLGIAAEALPAAHQPVLPDQSMRVRTDTADAGSGPVVLGVRVPDVGVPHRLLIPPPPQAFVGKR</sequence>
<reference evidence="1" key="1">
    <citation type="journal article" date="2009" name="PLoS Genet.">
        <title>Sequencing, mapping, and analysis of 27,455 maize full-length cDNAs.</title>
        <authorList>
            <person name="Soderlund C."/>
            <person name="Descour A."/>
            <person name="Kudrna D."/>
            <person name="Bomhoff M."/>
            <person name="Boyd L."/>
            <person name="Currie J."/>
            <person name="Angelova A."/>
            <person name="Collura K."/>
            <person name="Wissotski M."/>
            <person name="Ashley E."/>
            <person name="Morrow D."/>
            <person name="Fernandes J."/>
            <person name="Walbot V."/>
            <person name="Yu Y."/>
        </authorList>
    </citation>
    <scope>NUCLEOTIDE SEQUENCE</scope>
    <source>
        <strain evidence="1">B73</strain>
    </source>
</reference>
<evidence type="ECO:0000313" key="1">
    <source>
        <dbReference type="EMBL" id="ACR35062.1"/>
    </source>
</evidence>